<sequence>MLTSESAITTKCIFLSAKIVNRTPFVSPSPAGAAVVVDSPRQLPAPAMLHLQKLLLFLSLPHRATTSTFFSFRHQSRFPITRFAATAAAASANPAPFAVEDYLVTSFHLTPEQASKISKVISHLKSPSKPDAVLAFLSGLGLSNTDIAATVVYDPRFLCTKVDKTLSPRLAELSALGLSPSEIARLILFNPAHFRVRTIVSKLQYYMPLFGSFEVLLQAIKSNAYLLSSSLENVVQPNVAILWECGFGACDIAKLCLSVPRLLTTNPERVRAMVAHAEDIGVRRESRMFRYALHAVSFNSKERINAKVEFLRKTFRWSDTEVRIAVSRLPMVLTISQDRLRRMLEFLISEVGLEPAYLAERPSMMIYSLECRLIPRLSVVKYLKANGLLGALF</sequence>
<keyword evidence="2" id="KW-1185">Reference proteome</keyword>
<gene>
    <name evidence="1" type="ORF">GUJ93_ZPchr0006g40601</name>
</gene>
<accession>A0A8J5TGC0</accession>
<reference evidence="1" key="1">
    <citation type="journal article" date="2021" name="bioRxiv">
        <title>Whole Genome Assembly and Annotation of Northern Wild Rice, Zizania palustris L., Supports a Whole Genome Duplication in the Zizania Genus.</title>
        <authorList>
            <person name="Haas M."/>
            <person name="Kono T."/>
            <person name="Macchietto M."/>
            <person name="Millas R."/>
            <person name="McGilp L."/>
            <person name="Shao M."/>
            <person name="Duquette J."/>
            <person name="Hirsch C.N."/>
            <person name="Kimball J."/>
        </authorList>
    </citation>
    <scope>NUCLEOTIDE SEQUENCE</scope>
    <source>
        <tissue evidence="1">Fresh leaf tissue</tissue>
    </source>
</reference>
<protein>
    <submittedName>
        <fullName evidence="1">Uncharacterized protein</fullName>
    </submittedName>
</protein>
<name>A0A8J5TGC0_ZIZPA</name>
<evidence type="ECO:0000313" key="2">
    <source>
        <dbReference type="Proteomes" id="UP000729402"/>
    </source>
</evidence>
<dbReference type="FunFam" id="1.25.70.10:FF:000001">
    <property type="entry name" value="Mitochondrial transcription termination factor-like"/>
    <property type="match status" value="1"/>
</dbReference>
<dbReference type="OrthoDB" id="785478at2759"/>
<reference evidence="1" key="2">
    <citation type="submission" date="2021-02" db="EMBL/GenBank/DDBJ databases">
        <authorList>
            <person name="Kimball J.A."/>
            <person name="Haas M.W."/>
            <person name="Macchietto M."/>
            <person name="Kono T."/>
            <person name="Duquette J."/>
            <person name="Shao M."/>
        </authorList>
    </citation>
    <scope>NUCLEOTIDE SEQUENCE</scope>
    <source>
        <tissue evidence="1">Fresh leaf tissue</tissue>
    </source>
</reference>
<dbReference type="InterPro" id="IPR003690">
    <property type="entry name" value="MTERF"/>
</dbReference>
<dbReference type="Pfam" id="PF02536">
    <property type="entry name" value="mTERF"/>
    <property type="match status" value="1"/>
</dbReference>
<comment type="caution">
    <text evidence="1">The sequence shown here is derived from an EMBL/GenBank/DDBJ whole genome shotgun (WGS) entry which is preliminary data.</text>
</comment>
<evidence type="ECO:0000313" key="1">
    <source>
        <dbReference type="EMBL" id="KAG8076341.1"/>
    </source>
</evidence>
<dbReference type="AlphaFoldDB" id="A0A8J5TGC0"/>
<dbReference type="Proteomes" id="UP000729402">
    <property type="component" value="Unassembled WGS sequence"/>
</dbReference>
<dbReference type="PANTHER" id="PTHR13068">
    <property type="entry name" value="CGI-12 PROTEIN-RELATED"/>
    <property type="match status" value="1"/>
</dbReference>
<organism evidence="1 2">
    <name type="scientific">Zizania palustris</name>
    <name type="common">Northern wild rice</name>
    <dbReference type="NCBI Taxonomy" id="103762"/>
    <lineage>
        <taxon>Eukaryota</taxon>
        <taxon>Viridiplantae</taxon>
        <taxon>Streptophyta</taxon>
        <taxon>Embryophyta</taxon>
        <taxon>Tracheophyta</taxon>
        <taxon>Spermatophyta</taxon>
        <taxon>Magnoliopsida</taxon>
        <taxon>Liliopsida</taxon>
        <taxon>Poales</taxon>
        <taxon>Poaceae</taxon>
        <taxon>BOP clade</taxon>
        <taxon>Oryzoideae</taxon>
        <taxon>Oryzeae</taxon>
        <taxon>Zizaniinae</taxon>
        <taxon>Zizania</taxon>
    </lineage>
</organism>
<proteinExistence type="predicted"/>
<dbReference type="GO" id="GO:0003676">
    <property type="term" value="F:nucleic acid binding"/>
    <property type="evidence" value="ECO:0007669"/>
    <property type="project" value="InterPro"/>
</dbReference>
<dbReference type="SMART" id="SM00733">
    <property type="entry name" value="Mterf"/>
    <property type="match status" value="5"/>
</dbReference>
<dbReference type="PANTHER" id="PTHR13068:SF84">
    <property type="entry name" value="OS06G0225100 PROTEIN"/>
    <property type="match status" value="1"/>
</dbReference>
<dbReference type="EMBL" id="JAAALK010000283">
    <property type="protein sequence ID" value="KAG8076341.1"/>
    <property type="molecule type" value="Genomic_DNA"/>
</dbReference>